<dbReference type="EMBL" id="CSTE01000001">
    <property type="protein sequence ID" value="CQR49112.1"/>
    <property type="molecule type" value="Genomic_DNA"/>
</dbReference>
<dbReference type="Pfam" id="PF09946">
    <property type="entry name" value="DUF2178"/>
    <property type="match status" value="1"/>
</dbReference>
<feature type="transmembrane region" description="Helical" evidence="1">
    <location>
        <begin position="21"/>
        <end position="41"/>
    </location>
</feature>
<sequence length="138" mass="15225">MTQVQRSPTPRLSRRRRYRRLLFGSIGVGVLASLVLRFLDYPVVGEAVYWLGIVAALAVWRGTDVALFDERDRSLERRASQLTMTVAAVILVLGASAARLGATLGLFEVSPFVSGALYGFVGLFGLFALCYLWVRART</sequence>
<gene>
    <name evidence="2" type="ORF">BN996_00568</name>
</gene>
<evidence type="ECO:0000313" key="2">
    <source>
        <dbReference type="EMBL" id="CQR49112.1"/>
    </source>
</evidence>
<evidence type="ECO:0000313" key="3">
    <source>
        <dbReference type="Proteomes" id="UP000198902"/>
    </source>
</evidence>
<dbReference type="InterPro" id="IPR019235">
    <property type="entry name" value="DUF2178_TM"/>
</dbReference>
<dbReference type="OrthoDB" id="324434at2157"/>
<keyword evidence="1" id="KW-0812">Transmembrane</keyword>
<protein>
    <recommendedName>
        <fullName evidence="4">DUF2178 domain-containing protein</fullName>
    </recommendedName>
</protein>
<proteinExistence type="predicted"/>
<keyword evidence="1" id="KW-0472">Membrane</keyword>
<organism evidence="2 3">
    <name type="scientific">Haloferax massiliensis</name>
    <dbReference type="NCBI Taxonomy" id="1476858"/>
    <lineage>
        <taxon>Archaea</taxon>
        <taxon>Methanobacteriati</taxon>
        <taxon>Methanobacteriota</taxon>
        <taxon>Stenosarchaea group</taxon>
        <taxon>Halobacteria</taxon>
        <taxon>Halobacteriales</taxon>
        <taxon>Haloferacaceae</taxon>
        <taxon>Haloferax</taxon>
    </lineage>
</organism>
<evidence type="ECO:0000256" key="1">
    <source>
        <dbReference type="SAM" id="Phobius"/>
    </source>
</evidence>
<dbReference type="RefSeq" id="WP_089777067.1">
    <property type="nucleotide sequence ID" value="NZ_CABLRR010000001.1"/>
</dbReference>
<keyword evidence="1" id="KW-1133">Transmembrane helix</keyword>
<dbReference type="AlphaFoldDB" id="A0A0D6JMI4"/>
<dbReference type="Proteomes" id="UP000198902">
    <property type="component" value="Unassembled WGS sequence"/>
</dbReference>
<feature type="transmembrane region" description="Helical" evidence="1">
    <location>
        <begin position="112"/>
        <end position="134"/>
    </location>
</feature>
<feature type="transmembrane region" description="Helical" evidence="1">
    <location>
        <begin position="79"/>
        <end position="100"/>
    </location>
</feature>
<keyword evidence="3" id="KW-1185">Reference proteome</keyword>
<accession>A0A0D6JMI4</accession>
<evidence type="ECO:0008006" key="4">
    <source>
        <dbReference type="Google" id="ProtNLM"/>
    </source>
</evidence>
<feature type="transmembrane region" description="Helical" evidence="1">
    <location>
        <begin position="47"/>
        <end position="67"/>
    </location>
</feature>
<reference evidence="3" key="1">
    <citation type="submission" date="2015-03" db="EMBL/GenBank/DDBJ databases">
        <authorList>
            <person name="Urmite Genomes"/>
        </authorList>
    </citation>
    <scope>NUCLEOTIDE SEQUENCE [LARGE SCALE GENOMIC DNA]</scope>
    <source>
        <strain evidence="3">Arc-Hr</strain>
    </source>
</reference>
<name>A0A0D6JMI4_9EURY</name>